<reference evidence="1 2" key="1">
    <citation type="submission" date="2019-05" db="EMBL/GenBank/DDBJ databases">
        <authorList>
            <consortium name="NARMS: The National Antimicrobial Resistance Monitoring System"/>
        </authorList>
    </citation>
    <scope>NUCLEOTIDE SEQUENCE [LARGE SCALE GENOMIC DNA]</scope>
    <source>
        <strain evidence="1 2">CVM N18EC122</strain>
    </source>
</reference>
<dbReference type="AlphaFoldDB" id="A0A8S7K3V1"/>
<comment type="caution">
    <text evidence="1">The sequence shown here is derived from an EMBL/GenBank/DDBJ whole genome shotgun (WGS) entry which is preliminary data.</text>
</comment>
<name>A0A8S7K3V1_ECOLX</name>
<accession>A0A8S7K3V1</accession>
<proteinExistence type="predicted"/>
<gene>
    <name evidence="1" type="ORF">E6D34_26090</name>
</gene>
<dbReference type="EMBL" id="AASEBA010000110">
    <property type="protein sequence ID" value="EFC9752630.1"/>
    <property type="molecule type" value="Genomic_DNA"/>
</dbReference>
<organism evidence="1 2">
    <name type="scientific">Escherichia coli</name>
    <dbReference type="NCBI Taxonomy" id="562"/>
    <lineage>
        <taxon>Bacteria</taxon>
        <taxon>Pseudomonadati</taxon>
        <taxon>Pseudomonadota</taxon>
        <taxon>Gammaproteobacteria</taxon>
        <taxon>Enterobacterales</taxon>
        <taxon>Enterobacteriaceae</taxon>
        <taxon>Escherichia</taxon>
    </lineage>
</organism>
<evidence type="ECO:0000313" key="2">
    <source>
        <dbReference type="Proteomes" id="UP000532204"/>
    </source>
</evidence>
<evidence type="ECO:0000313" key="1">
    <source>
        <dbReference type="EMBL" id="EFC9752630.1"/>
    </source>
</evidence>
<dbReference type="Proteomes" id="UP000532204">
    <property type="component" value="Unassembled WGS sequence"/>
</dbReference>
<evidence type="ECO:0008006" key="3">
    <source>
        <dbReference type="Google" id="ProtNLM"/>
    </source>
</evidence>
<protein>
    <recommendedName>
        <fullName evidence="3">Replication regulatory RepB family protein</fullName>
    </recommendedName>
</protein>
<sequence>MSVYSPDNPVDGFFGAEHYPDNTSGVVETDNSESEAVPDWIKTNRVATFWVWWFIFHVPDNFTRVPLSWEQSQNESNLYTRLFGYYSLPGDDKSRIIMINKWLQEYRKIVDALTVSEFLSTLRFLWSYAEKVNPMKWLDHQRIHIKWAWEYLSRHDSDLCMHNSGNIHYCPVLPNFKTCNDREARLAVIVSVRCVFFNILPSTIEHQHLKDLVQRQNDLIRRMKNSYQKMFRHEKVDRRVQISALISPEARNILRKMAKKNNLTQAEILDKLILSADRLFMQKTTGDYSR</sequence>
<dbReference type="RefSeq" id="WP_103856331.1">
    <property type="nucleotide sequence ID" value="NZ_CP172185.1"/>
</dbReference>